<dbReference type="PANTHER" id="PTHR23052">
    <property type="entry name" value="AXONEMAL DYNEIN LIGHT CHAIN DOMAIN-CONTAINING PROTEIN 1"/>
    <property type="match status" value="1"/>
</dbReference>
<dbReference type="AlphaFoldDB" id="A0A226MDF1"/>
<accession>A0A226MDF1</accession>
<dbReference type="PANTHER" id="PTHR23052:SF1">
    <property type="entry name" value="AXONEMAL DYNEIN LIGHT CHAIN DOMAIN-CONTAINING PROTEIN 1"/>
    <property type="match status" value="1"/>
</dbReference>
<keyword evidence="3" id="KW-1185">Reference proteome</keyword>
<gene>
    <name evidence="2" type="ORF">ASZ78_014790</name>
</gene>
<organism evidence="2 3">
    <name type="scientific">Callipepla squamata</name>
    <name type="common">Scaled quail</name>
    <dbReference type="NCBI Taxonomy" id="9009"/>
    <lineage>
        <taxon>Eukaryota</taxon>
        <taxon>Metazoa</taxon>
        <taxon>Chordata</taxon>
        <taxon>Craniata</taxon>
        <taxon>Vertebrata</taxon>
        <taxon>Euteleostomi</taxon>
        <taxon>Archelosauria</taxon>
        <taxon>Archosauria</taxon>
        <taxon>Dinosauria</taxon>
        <taxon>Saurischia</taxon>
        <taxon>Theropoda</taxon>
        <taxon>Coelurosauria</taxon>
        <taxon>Aves</taxon>
        <taxon>Neognathae</taxon>
        <taxon>Galloanserae</taxon>
        <taxon>Galliformes</taxon>
        <taxon>Odontophoridae</taxon>
        <taxon>Callipepla</taxon>
    </lineage>
</organism>
<comment type="caution">
    <text evidence="2">The sequence shown here is derived from an EMBL/GenBank/DDBJ whole genome shotgun (WGS) entry which is preliminary data.</text>
</comment>
<dbReference type="Proteomes" id="UP000198323">
    <property type="component" value="Unassembled WGS sequence"/>
</dbReference>
<feature type="compositionally biased region" description="Low complexity" evidence="1">
    <location>
        <begin position="31"/>
        <end position="42"/>
    </location>
</feature>
<proteinExistence type="predicted"/>
<protein>
    <submittedName>
        <fullName evidence="2">Uncharacterized protein</fullName>
    </submittedName>
</protein>
<dbReference type="OrthoDB" id="1927454at2759"/>
<dbReference type="InterPro" id="IPR052845">
    <property type="entry name" value="Axonemal_dynein_LC_domain"/>
</dbReference>
<feature type="non-terminal residue" evidence="2">
    <location>
        <position position="1"/>
    </location>
</feature>
<name>A0A226MDF1_CALSU</name>
<feature type="region of interest" description="Disordered" evidence="1">
    <location>
        <begin position="27"/>
        <end position="48"/>
    </location>
</feature>
<reference evidence="2 3" key="1">
    <citation type="submission" date="2016-07" db="EMBL/GenBank/DDBJ databases">
        <title>Disparate Historic Effective Population Sizes Predicted by Modern Levels of Genome Diversity for the Scaled Quail (Callipepla squamata) and the Northern Bobwhite (Colinus virginianus): Inferences from First and Second Generation Draft Genome Assemblies for Sympatric New World Quail.</title>
        <authorList>
            <person name="Oldeschulte D.L."/>
            <person name="Halley Y.A."/>
            <person name="Bhattarai E.K."/>
            <person name="Brashear W.A."/>
            <person name="Hill J."/>
            <person name="Metz R.P."/>
            <person name="Johnson C.D."/>
            <person name="Rollins D."/>
            <person name="Peterson M.J."/>
            <person name="Bickhart D.M."/>
            <person name="Decker J.E."/>
            <person name="Seabury C.M."/>
        </authorList>
    </citation>
    <scope>NUCLEOTIDE SEQUENCE [LARGE SCALE GENOMIC DNA]</scope>
    <source>
        <strain evidence="2 3">Texas</strain>
        <tissue evidence="2">Leg muscle</tissue>
    </source>
</reference>
<evidence type="ECO:0000313" key="3">
    <source>
        <dbReference type="Proteomes" id="UP000198323"/>
    </source>
</evidence>
<dbReference type="EMBL" id="MCFN01001268">
    <property type="protein sequence ID" value="OXB53313.1"/>
    <property type="molecule type" value="Genomic_DNA"/>
</dbReference>
<evidence type="ECO:0000256" key="1">
    <source>
        <dbReference type="SAM" id="MobiDB-lite"/>
    </source>
</evidence>
<evidence type="ECO:0000313" key="2">
    <source>
        <dbReference type="EMBL" id="OXB53313.1"/>
    </source>
</evidence>
<sequence>VQALSLCLRDVSYLCDVVTSREDKKTVALKSSSSQSAQEQSSGTISNTSQATLAESLVPKEFHIVRNQGVLPLKYFDNKYTTLLEDSEKKLRLFPSMYVP</sequence>